<protein>
    <recommendedName>
        <fullName evidence="4">Secreted protein</fullName>
    </recommendedName>
</protein>
<proteinExistence type="predicted"/>
<dbReference type="AlphaFoldDB" id="A0A7D6HVJ9"/>
<reference evidence="3" key="2">
    <citation type="submission" date="2023-07" db="EMBL/GenBank/DDBJ databases">
        <title>Description of Mycobacterium gordonae subsp. intergordonae subsp.nov. and Mycobacterium gordonae subsp. gordonae subsp. nov.</title>
        <authorList>
            <person name="Huang H."/>
        </authorList>
    </citation>
    <scope>NUCLEOTIDE SEQUENCE [LARGE SCALE GENOMIC DNA]</scope>
    <source>
        <strain evidence="3">24</strain>
    </source>
</reference>
<evidence type="ECO:0000313" key="2">
    <source>
        <dbReference type="EMBL" id="QLL05375.1"/>
    </source>
</evidence>
<dbReference type="KEGG" id="mgor:H0P51_15995"/>
<reference evidence="3" key="1">
    <citation type="submission" date="2020-07" db="EMBL/GenBank/DDBJ databases">
        <title>Description of Mycobacterium gordonae subsp. intergordonae subsp.nov. and Mycobacterium gordonae subsp. gordonae subsp. nov.</title>
        <authorList>
            <person name="Yu X."/>
        </authorList>
    </citation>
    <scope>NUCLEOTIDE SEQUENCE [LARGE SCALE GENOMIC DNA]</scope>
    <source>
        <strain evidence="3">24</strain>
    </source>
</reference>
<dbReference type="RefSeq" id="WP_180913785.1">
    <property type="nucleotide sequence ID" value="NZ_CP059165.1"/>
</dbReference>
<dbReference type="PROSITE" id="PS51257">
    <property type="entry name" value="PROKAR_LIPOPROTEIN"/>
    <property type="match status" value="1"/>
</dbReference>
<organism evidence="2 3">
    <name type="scientific">Mycobacterium vicinigordonae</name>
    <dbReference type="NCBI Taxonomy" id="1719132"/>
    <lineage>
        <taxon>Bacteria</taxon>
        <taxon>Bacillati</taxon>
        <taxon>Actinomycetota</taxon>
        <taxon>Actinomycetes</taxon>
        <taxon>Mycobacteriales</taxon>
        <taxon>Mycobacteriaceae</taxon>
        <taxon>Mycobacterium</taxon>
    </lineage>
</organism>
<sequence>MAIRWITALTVVTAACALPVAPTAHGSIGRSPAPASPCNLPTDRSLIFWQRAPGVPDHARFISESDMYNCRPTLETWSAGLPTGPGNCSKIAWSTDNPSYTPNFIPAPPLKKIIDQVGDC</sequence>
<dbReference type="Proteomes" id="UP000510682">
    <property type="component" value="Chromosome"/>
</dbReference>
<feature type="chain" id="PRO_5028153966" description="Secreted protein" evidence="1">
    <location>
        <begin position="27"/>
        <end position="120"/>
    </location>
</feature>
<dbReference type="EMBL" id="CP059165">
    <property type="protein sequence ID" value="QLL05375.1"/>
    <property type="molecule type" value="Genomic_DNA"/>
</dbReference>
<accession>A0A7D6HVJ9</accession>
<evidence type="ECO:0000313" key="3">
    <source>
        <dbReference type="Proteomes" id="UP000510682"/>
    </source>
</evidence>
<feature type="signal peptide" evidence="1">
    <location>
        <begin position="1"/>
        <end position="26"/>
    </location>
</feature>
<keyword evidence="1" id="KW-0732">Signal</keyword>
<evidence type="ECO:0000256" key="1">
    <source>
        <dbReference type="SAM" id="SignalP"/>
    </source>
</evidence>
<name>A0A7D6HVJ9_9MYCO</name>
<evidence type="ECO:0008006" key="4">
    <source>
        <dbReference type="Google" id="ProtNLM"/>
    </source>
</evidence>
<keyword evidence="3" id="KW-1185">Reference proteome</keyword>
<gene>
    <name evidence="2" type="ORF">H0P51_15995</name>
</gene>